<evidence type="ECO:0000256" key="2">
    <source>
        <dbReference type="SAM" id="Phobius"/>
    </source>
</evidence>
<accession>A0A7W9DP97</accession>
<keyword evidence="4" id="KW-1185">Reference proteome</keyword>
<dbReference type="RefSeq" id="WP_184608373.1">
    <property type="nucleotide sequence ID" value="NZ_BOOS01000078.1"/>
</dbReference>
<evidence type="ECO:0000313" key="3">
    <source>
        <dbReference type="EMBL" id="MBB5625105.1"/>
    </source>
</evidence>
<name>A0A7W9DP97_9ACTN</name>
<evidence type="ECO:0000313" key="4">
    <source>
        <dbReference type="Proteomes" id="UP000588112"/>
    </source>
</evidence>
<organism evidence="3 4">
    <name type="scientific">Sphaerisporangium krabiense</name>
    <dbReference type="NCBI Taxonomy" id="763782"/>
    <lineage>
        <taxon>Bacteria</taxon>
        <taxon>Bacillati</taxon>
        <taxon>Actinomycetota</taxon>
        <taxon>Actinomycetes</taxon>
        <taxon>Streptosporangiales</taxon>
        <taxon>Streptosporangiaceae</taxon>
        <taxon>Sphaerisporangium</taxon>
    </lineage>
</organism>
<feature type="region of interest" description="Disordered" evidence="1">
    <location>
        <begin position="1"/>
        <end position="22"/>
    </location>
</feature>
<reference evidence="3 4" key="1">
    <citation type="submission" date="2020-08" db="EMBL/GenBank/DDBJ databases">
        <title>Sequencing the genomes of 1000 actinobacteria strains.</title>
        <authorList>
            <person name="Klenk H.-P."/>
        </authorList>
    </citation>
    <scope>NUCLEOTIDE SEQUENCE [LARGE SCALE GENOMIC DNA]</scope>
    <source>
        <strain evidence="3 4">DSM 45790</strain>
    </source>
</reference>
<comment type="caution">
    <text evidence="3">The sequence shown here is derived from an EMBL/GenBank/DDBJ whole genome shotgun (WGS) entry which is preliminary data.</text>
</comment>
<dbReference type="Proteomes" id="UP000588112">
    <property type="component" value="Unassembled WGS sequence"/>
</dbReference>
<dbReference type="AlphaFoldDB" id="A0A7W9DP97"/>
<keyword evidence="2" id="KW-0812">Transmembrane</keyword>
<protein>
    <recommendedName>
        <fullName evidence="5">DUF4352 domain-containing protein</fullName>
    </recommendedName>
</protein>
<evidence type="ECO:0000256" key="1">
    <source>
        <dbReference type="SAM" id="MobiDB-lite"/>
    </source>
</evidence>
<sequence length="219" mass="23527">MMVTSPGLVPDPVATPPRPGRPRVPLARRLIGAVVGLALVCGAVYVQTFVLSPEELKDPLTASGGMRDALVTDQFTTRVEQVEFTRSVQVKRTYSTDDARTEQIFMVVKVSATAPRRPIQLTARLVTADGARFATTDRVGTAATFANKWVQPGWWASGLFFFEVPPARVAGARLVVSAPGNILYGDTYQPETSTDLGLDETAAARMIGAAKDAYEVKGT</sequence>
<feature type="transmembrane region" description="Helical" evidence="2">
    <location>
        <begin position="30"/>
        <end position="51"/>
    </location>
</feature>
<evidence type="ECO:0008006" key="5">
    <source>
        <dbReference type="Google" id="ProtNLM"/>
    </source>
</evidence>
<keyword evidence="2" id="KW-1133">Transmembrane helix</keyword>
<proteinExistence type="predicted"/>
<dbReference type="EMBL" id="JACHBR010000001">
    <property type="protein sequence ID" value="MBB5625105.1"/>
    <property type="molecule type" value="Genomic_DNA"/>
</dbReference>
<keyword evidence="2" id="KW-0472">Membrane</keyword>
<gene>
    <name evidence="3" type="ORF">BJ981_000804</name>
</gene>